<feature type="chain" id="PRO_5009254539" evidence="1">
    <location>
        <begin position="26"/>
        <end position="152"/>
    </location>
</feature>
<dbReference type="Proteomes" id="UP000243413">
    <property type="component" value="Chromosome I"/>
</dbReference>
<dbReference type="OrthoDB" id="9814399at2"/>
<keyword evidence="1" id="KW-0732">Signal</keyword>
<evidence type="ECO:0000313" key="4">
    <source>
        <dbReference type="Proteomes" id="UP000243413"/>
    </source>
</evidence>
<dbReference type="EMBL" id="LT629763">
    <property type="protein sequence ID" value="SDR87660.1"/>
    <property type="molecule type" value="Genomic_DNA"/>
</dbReference>
<dbReference type="Pfam" id="PF09917">
    <property type="entry name" value="DUF2147"/>
    <property type="match status" value="1"/>
</dbReference>
<name>A0A1H1MM38_9GAMM</name>
<feature type="domain" description="DUF2147" evidence="2">
    <location>
        <begin position="32"/>
        <end position="150"/>
    </location>
</feature>
<gene>
    <name evidence="3" type="ORF">SAMN05216271_0632</name>
</gene>
<dbReference type="Gene3D" id="2.40.128.520">
    <property type="match status" value="1"/>
</dbReference>
<accession>A0A1H1MM38</accession>
<dbReference type="InterPro" id="IPR019223">
    <property type="entry name" value="DUF2147"/>
</dbReference>
<dbReference type="RefSeq" id="WP_092283759.1">
    <property type="nucleotide sequence ID" value="NZ_LT629763.1"/>
</dbReference>
<feature type="signal peptide" evidence="1">
    <location>
        <begin position="1"/>
        <end position="25"/>
    </location>
</feature>
<sequence length="152" mass="16684">MPTTSRASRFVLALLAVCLSSIAWADNSSPEGLWKSIDDNSGNPRALIRIVEQEGTLRGTIEEVFPQPGKEQHKTCKECEGENKDAPIIGLTILTGLQKDGDEYTGGEILDPENGKVYRSKAELIDGGEKLQVRGYIGTPILGRTQTWIRQE</sequence>
<organism evidence="3 4">
    <name type="scientific">Halopseudomonas sabulinigri</name>
    <dbReference type="NCBI Taxonomy" id="472181"/>
    <lineage>
        <taxon>Bacteria</taxon>
        <taxon>Pseudomonadati</taxon>
        <taxon>Pseudomonadota</taxon>
        <taxon>Gammaproteobacteria</taxon>
        <taxon>Pseudomonadales</taxon>
        <taxon>Pseudomonadaceae</taxon>
        <taxon>Halopseudomonas</taxon>
    </lineage>
</organism>
<dbReference type="PANTHER" id="PTHR36919:SF3">
    <property type="entry name" value="BLL5882 PROTEIN"/>
    <property type="match status" value="1"/>
</dbReference>
<evidence type="ECO:0000256" key="1">
    <source>
        <dbReference type="SAM" id="SignalP"/>
    </source>
</evidence>
<protein>
    <submittedName>
        <fullName evidence="3">Uncharacterized conserved protein, DUF2147 family</fullName>
    </submittedName>
</protein>
<proteinExistence type="predicted"/>
<dbReference type="PANTHER" id="PTHR36919">
    <property type="entry name" value="BLR1215 PROTEIN"/>
    <property type="match status" value="1"/>
</dbReference>
<evidence type="ECO:0000313" key="3">
    <source>
        <dbReference type="EMBL" id="SDR87660.1"/>
    </source>
</evidence>
<evidence type="ECO:0000259" key="2">
    <source>
        <dbReference type="Pfam" id="PF09917"/>
    </source>
</evidence>
<dbReference type="AlphaFoldDB" id="A0A1H1MM38"/>
<reference evidence="4" key="1">
    <citation type="submission" date="2016-10" db="EMBL/GenBank/DDBJ databases">
        <authorList>
            <person name="Varghese N."/>
            <person name="Submissions S."/>
        </authorList>
    </citation>
    <scope>NUCLEOTIDE SEQUENCE [LARGE SCALE GENOMIC DNA]</scope>
    <source>
        <strain evidence="4">JCM 14963</strain>
    </source>
</reference>